<evidence type="ECO:0000256" key="4">
    <source>
        <dbReference type="ARBA" id="ARBA00023088"/>
    </source>
</evidence>
<feature type="compositionally biased region" description="Polar residues" evidence="5">
    <location>
        <begin position="168"/>
        <end position="184"/>
    </location>
</feature>
<keyword evidence="1" id="KW-0134">Cell wall</keyword>
<evidence type="ECO:0000256" key="7">
    <source>
        <dbReference type="SAM" id="SignalP"/>
    </source>
</evidence>
<feature type="compositionally biased region" description="Polar residues" evidence="5">
    <location>
        <begin position="135"/>
        <end position="158"/>
    </location>
</feature>
<evidence type="ECO:0000256" key="3">
    <source>
        <dbReference type="ARBA" id="ARBA00022729"/>
    </source>
</evidence>
<keyword evidence="6" id="KW-0812">Transmembrane</keyword>
<keyword evidence="6" id="KW-1133">Transmembrane helix</keyword>
<dbReference type="Proteomes" id="UP000674938">
    <property type="component" value="Unassembled WGS sequence"/>
</dbReference>
<organism evidence="9 10">
    <name type="scientific">Vagococcus allomyrinae</name>
    <dbReference type="NCBI Taxonomy" id="2794353"/>
    <lineage>
        <taxon>Bacteria</taxon>
        <taxon>Bacillati</taxon>
        <taxon>Bacillota</taxon>
        <taxon>Bacilli</taxon>
        <taxon>Lactobacillales</taxon>
        <taxon>Enterococcaceae</taxon>
        <taxon>Vagococcus</taxon>
    </lineage>
</organism>
<dbReference type="AlphaFoldDB" id="A0A940P5P3"/>
<comment type="caution">
    <text evidence="9">The sequence shown here is derived from an EMBL/GenBank/DDBJ whole genome shotgun (WGS) entry which is preliminary data.</text>
</comment>
<feature type="domain" description="Gram-positive cocci surface proteins LPxTG" evidence="8">
    <location>
        <begin position="220"/>
        <end position="253"/>
    </location>
</feature>
<dbReference type="RefSeq" id="WP_209527490.1">
    <property type="nucleotide sequence ID" value="NZ_JAEEGA010000006.1"/>
</dbReference>
<evidence type="ECO:0000256" key="6">
    <source>
        <dbReference type="SAM" id="Phobius"/>
    </source>
</evidence>
<keyword evidence="3 7" id="KW-0732">Signal</keyword>
<gene>
    <name evidence="9" type="ORF">I6N95_10805</name>
</gene>
<protein>
    <submittedName>
        <fullName evidence="9">LPXTG cell wall anchor domain-containing protein</fullName>
    </submittedName>
</protein>
<feature type="compositionally biased region" description="Low complexity" evidence="5">
    <location>
        <begin position="185"/>
        <end position="201"/>
    </location>
</feature>
<dbReference type="EMBL" id="JAEEGA010000006">
    <property type="protein sequence ID" value="MBP1041495.1"/>
    <property type="molecule type" value="Genomic_DNA"/>
</dbReference>
<keyword evidence="10" id="KW-1185">Reference proteome</keyword>
<evidence type="ECO:0000256" key="5">
    <source>
        <dbReference type="SAM" id="MobiDB-lite"/>
    </source>
</evidence>
<dbReference type="Pfam" id="PF00746">
    <property type="entry name" value="Gram_pos_anchor"/>
    <property type="match status" value="1"/>
</dbReference>
<feature type="region of interest" description="Disordered" evidence="5">
    <location>
        <begin position="119"/>
        <end position="207"/>
    </location>
</feature>
<feature type="chain" id="PRO_5037923810" evidence="7">
    <location>
        <begin position="25"/>
        <end position="255"/>
    </location>
</feature>
<feature type="signal peptide" evidence="7">
    <location>
        <begin position="1"/>
        <end position="24"/>
    </location>
</feature>
<keyword evidence="4" id="KW-0572">Peptidoglycan-anchor</keyword>
<evidence type="ECO:0000313" key="10">
    <source>
        <dbReference type="Proteomes" id="UP000674938"/>
    </source>
</evidence>
<evidence type="ECO:0000256" key="1">
    <source>
        <dbReference type="ARBA" id="ARBA00022512"/>
    </source>
</evidence>
<reference evidence="9" key="1">
    <citation type="submission" date="2020-12" db="EMBL/GenBank/DDBJ databases">
        <title>Vagococcus allomyrinae sp. nov. and Enterococcus lavae sp. nov., isolated from the larvae of Allomyrina dichotoma.</title>
        <authorList>
            <person name="Lee S.D."/>
        </authorList>
    </citation>
    <scope>NUCLEOTIDE SEQUENCE</scope>
    <source>
        <strain evidence="9">BWB3-3</strain>
    </source>
</reference>
<feature type="compositionally biased region" description="Low complexity" evidence="5">
    <location>
        <begin position="119"/>
        <end position="134"/>
    </location>
</feature>
<feature type="region of interest" description="Disordered" evidence="5">
    <location>
        <begin position="23"/>
        <end position="49"/>
    </location>
</feature>
<evidence type="ECO:0000259" key="8">
    <source>
        <dbReference type="Pfam" id="PF00746"/>
    </source>
</evidence>
<dbReference type="NCBIfam" id="TIGR01167">
    <property type="entry name" value="LPXTG_anchor"/>
    <property type="match status" value="1"/>
</dbReference>
<keyword evidence="6" id="KW-0472">Membrane</keyword>
<evidence type="ECO:0000256" key="2">
    <source>
        <dbReference type="ARBA" id="ARBA00022525"/>
    </source>
</evidence>
<proteinExistence type="predicted"/>
<dbReference type="InterPro" id="IPR019931">
    <property type="entry name" value="LPXTG_anchor"/>
</dbReference>
<name>A0A940P5P3_9ENTE</name>
<sequence>MKRLVFTLLTAISLFGFFTDTTSAEENTESTNTPPSTTEPSGETPPVSEDMATITFTYIDVDTNEEISPKKSVTDKLGTTILVDVKAISGYQVSDIMLVKEVDILTTDYTFPIRYVKIPSPSSSTSVSKESGITETTPTKATVISQEPIDTSKQSNAKTAVDGDTEDNMSTQSTSSDPGTATNESKATTTLNSSNSTSKVTGSTNLKKKKAITNKQTTGILPKAGSVSNYFTSLIGLLTIVTSLVVYWFLKKKLA</sequence>
<keyword evidence="2" id="KW-0964">Secreted</keyword>
<accession>A0A940P5P3</accession>
<evidence type="ECO:0000313" key="9">
    <source>
        <dbReference type="EMBL" id="MBP1041495.1"/>
    </source>
</evidence>
<feature type="transmembrane region" description="Helical" evidence="6">
    <location>
        <begin position="230"/>
        <end position="250"/>
    </location>
</feature>